<reference evidence="1" key="2">
    <citation type="journal article" date="2024" name="Plant">
        <title>Genomic evolution and insights into agronomic trait innovations of Sesamum species.</title>
        <authorList>
            <person name="Miao H."/>
            <person name="Wang L."/>
            <person name="Qu L."/>
            <person name="Liu H."/>
            <person name="Sun Y."/>
            <person name="Le M."/>
            <person name="Wang Q."/>
            <person name="Wei S."/>
            <person name="Zheng Y."/>
            <person name="Lin W."/>
            <person name="Duan Y."/>
            <person name="Cao H."/>
            <person name="Xiong S."/>
            <person name="Wang X."/>
            <person name="Wei L."/>
            <person name="Li C."/>
            <person name="Ma Q."/>
            <person name="Ju M."/>
            <person name="Zhao R."/>
            <person name="Li G."/>
            <person name="Mu C."/>
            <person name="Tian Q."/>
            <person name="Mei H."/>
            <person name="Zhang T."/>
            <person name="Gao T."/>
            <person name="Zhang H."/>
        </authorList>
    </citation>
    <scope>NUCLEOTIDE SEQUENCE</scope>
    <source>
        <tissue evidence="1">Leaf</tissue>
    </source>
</reference>
<name>A0AAE1WL78_9LAMI</name>
<accession>A0AAE1WL78</accession>
<protein>
    <submittedName>
        <fullName evidence="1">ARF guanine-nucleotide exchange factor GNL2</fullName>
    </submittedName>
</protein>
<keyword evidence="2" id="KW-1185">Reference proteome</keyword>
<organism evidence="1 2">
    <name type="scientific">Sesamum angolense</name>
    <dbReference type="NCBI Taxonomy" id="2727404"/>
    <lineage>
        <taxon>Eukaryota</taxon>
        <taxon>Viridiplantae</taxon>
        <taxon>Streptophyta</taxon>
        <taxon>Embryophyta</taxon>
        <taxon>Tracheophyta</taxon>
        <taxon>Spermatophyta</taxon>
        <taxon>Magnoliopsida</taxon>
        <taxon>eudicotyledons</taxon>
        <taxon>Gunneridae</taxon>
        <taxon>Pentapetalae</taxon>
        <taxon>asterids</taxon>
        <taxon>lamiids</taxon>
        <taxon>Lamiales</taxon>
        <taxon>Pedaliaceae</taxon>
        <taxon>Sesamum</taxon>
    </lineage>
</organism>
<dbReference type="EMBL" id="JACGWL010000009">
    <property type="protein sequence ID" value="KAK4395470.1"/>
    <property type="molecule type" value="Genomic_DNA"/>
</dbReference>
<proteinExistence type="predicted"/>
<evidence type="ECO:0000313" key="1">
    <source>
        <dbReference type="EMBL" id="KAK4395470.1"/>
    </source>
</evidence>
<comment type="caution">
    <text evidence="1">The sequence shown here is derived from an EMBL/GenBank/DDBJ whole genome shotgun (WGS) entry which is preliminary data.</text>
</comment>
<sequence length="120" mass="13666">MESVEEALNLGLSEFEQNMTIIQQCRIGSIFSTSSTLPEESLLSIGRCIIFAAAGKGQKFSTPVEEEETVAFCWELITAVALANTHRIPTFWPHYHDYLLEVAQFPLFRPFHFLKKPLYP</sequence>
<dbReference type="Proteomes" id="UP001289374">
    <property type="component" value="Unassembled WGS sequence"/>
</dbReference>
<gene>
    <name evidence="1" type="ORF">Sango_1701300</name>
</gene>
<reference evidence="1" key="1">
    <citation type="submission" date="2020-06" db="EMBL/GenBank/DDBJ databases">
        <authorList>
            <person name="Li T."/>
            <person name="Hu X."/>
            <person name="Zhang T."/>
            <person name="Song X."/>
            <person name="Zhang H."/>
            <person name="Dai N."/>
            <person name="Sheng W."/>
            <person name="Hou X."/>
            <person name="Wei L."/>
        </authorList>
    </citation>
    <scope>NUCLEOTIDE SEQUENCE</scope>
    <source>
        <strain evidence="1">K16</strain>
        <tissue evidence="1">Leaf</tissue>
    </source>
</reference>
<dbReference type="AlphaFoldDB" id="A0AAE1WL78"/>
<evidence type="ECO:0000313" key="2">
    <source>
        <dbReference type="Proteomes" id="UP001289374"/>
    </source>
</evidence>